<dbReference type="InterPro" id="IPR036388">
    <property type="entry name" value="WH-like_DNA-bd_sf"/>
</dbReference>
<dbReference type="Proteomes" id="UP000638648">
    <property type="component" value="Unassembled WGS sequence"/>
</dbReference>
<dbReference type="GO" id="GO:0003677">
    <property type="term" value="F:DNA binding"/>
    <property type="evidence" value="ECO:0007669"/>
    <property type="project" value="UniProtKB-KW"/>
</dbReference>
<dbReference type="AlphaFoldDB" id="A0A927NCR9"/>
<keyword evidence="3" id="KW-1185">Reference proteome</keyword>
<dbReference type="PANTHER" id="PTHR33169:SF27">
    <property type="entry name" value="TRANSCRIPTIONAL REGULATOR PADR FAMILY PROTEIN"/>
    <property type="match status" value="1"/>
</dbReference>
<dbReference type="SUPFAM" id="SSF46785">
    <property type="entry name" value="Winged helix' DNA-binding domain"/>
    <property type="match status" value="1"/>
</dbReference>
<proteinExistence type="predicted"/>
<keyword evidence="2" id="KW-0238">DNA-binding</keyword>
<comment type="caution">
    <text evidence="2">The sequence shown here is derived from an EMBL/GenBank/DDBJ whole genome shotgun (WGS) entry which is preliminary data.</text>
</comment>
<organism evidence="2 3">
    <name type="scientific">Actinopolymorpha pittospori</name>
    <dbReference type="NCBI Taxonomy" id="648752"/>
    <lineage>
        <taxon>Bacteria</taxon>
        <taxon>Bacillati</taxon>
        <taxon>Actinomycetota</taxon>
        <taxon>Actinomycetes</taxon>
        <taxon>Propionibacteriales</taxon>
        <taxon>Actinopolymorphaceae</taxon>
        <taxon>Actinopolymorpha</taxon>
    </lineage>
</organism>
<dbReference type="Gene3D" id="1.10.10.10">
    <property type="entry name" value="Winged helix-like DNA-binding domain superfamily/Winged helix DNA-binding domain"/>
    <property type="match status" value="1"/>
</dbReference>
<dbReference type="InterPro" id="IPR005149">
    <property type="entry name" value="Tscrpt_reg_PadR_N"/>
</dbReference>
<evidence type="ECO:0000313" key="3">
    <source>
        <dbReference type="Proteomes" id="UP000638648"/>
    </source>
</evidence>
<dbReference type="InterPro" id="IPR052509">
    <property type="entry name" value="Metal_resp_DNA-bind_regulator"/>
</dbReference>
<evidence type="ECO:0000259" key="1">
    <source>
        <dbReference type="Pfam" id="PF03551"/>
    </source>
</evidence>
<dbReference type="PANTHER" id="PTHR33169">
    <property type="entry name" value="PADR-FAMILY TRANSCRIPTIONAL REGULATOR"/>
    <property type="match status" value="1"/>
</dbReference>
<reference evidence="2" key="1">
    <citation type="submission" date="2020-10" db="EMBL/GenBank/DDBJ databases">
        <title>Sequencing the genomes of 1000 actinobacteria strains.</title>
        <authorList>
            <person name="Klenk H.-P."/>
        </authorList>
    </citation>
    <scope>NUCLEOTIDE SEQUENCE</scope>
    <source>
        <strain evidence="2">DSM 45354</strain>
    </source>
</reference>
<dbReference type="RefSeq" id="WP_192756054.1">
    <property type="nucleotide sequence ID" value="NZ_BAABJL010000070.1"/>
</dbReference>
<name>A0A927NCR9_9ACTN</name>
<feature type="domain" description="Transcription regulator PadR N-terminal" evidence="1">
    <location>
        <begin position="15"/>
        <end position="89"/>
    </location>
</feature>
<gene>
    <name evidence="2" type="ORF">HEB94_009985</name>
</gene>
<accession>A0A927NCR9</accession>
<dbReference type="EMBL" id="JADBEM010000001">
    <property type="protein sequence ID" value="MBE1613137.1"/>
    <property type="molecule type" value="Genomic_DNA"/>
</dbReference>
<dbReference type="Pfam" id="PF03551">
    <property type="entry name" value="PadR"/>
    <property type="match status" value="1"/>
</dbReference>
<protein>
    <submittedName>
        <fullName evidence="2">DNA-binding PadR family transcriptional regulator</fullName>
    </submittedName>
</protein>
<dbReference type="InterPro" id="IPR036390">
    <property type="entry name" value="WH_DNA-bd_sf"/>
</dbReference>
<evidence type="ECO:0000313" key="2">
    <source>
        <dbReference type="EMBL" id="MBE1613137.1"/>
    </source>
</evidence>
<sequence>MAKRRRVGNILALAVLATLVQRPMHPYEMASLLRARGKEQDMRIKWGSLYTVVGNLEKHGLVEATESVRQGGRPERTIYRITDAGREELLDWTRELISTPEREFPRFEAGLSVLGVLPPEEAIDLLRQRLGLLEQELHRDRDALAEHGKDVPRLFLVEMEYDLAVRAAEATWTRSLLDELTSGSFPDLDVWRAWHETGEVPPEMAELADRGRPQD</sequence>